<dbReference type="Gene3D" id="1.20.1420.60">
    <property type="match status" value="1"/>
</dbReference>
<evidence type="ECO:0000259" key="1">
    <source>
        <dbReference type="Pfam" id="PF14300"/>
    </source>
</evidence>
<dbReference type="AlphaFoldDB" id="R9GYC8"/>
<dbReference type="EMBL" id="AQPN01000010">
    <property type="protein sequence ID" value="EOR96510.1"/>
    <property type="molecule type" value="Genomic_DNA"/>
</dbReference>
<dbReference type="Proteomes" id="UP000014174">
    <property type="component" value="Unassembled WGS sequence"/>
</dbReference>
<dbReference type="STRING" id="1150600.ADIARSV_0294"/>
<dbReference type="InterPro" id="IPR025402">
    <property type="entry name" value="DMP19_C"/>
</dbReference>
<evidence type="ECO:0000313" key="3">
    <source>
        <dbReference type="Proteomes" id="UP000014174"/>
    </source>
</evidence>
<dbReference type="Pfam" id="PF14300">
    <property type="entry name" value="DMP19"/>
    <property type="match status" value="1"/>
</dbReference>
<sequence>MGSAPVFAQSIDAVISSEMSDFKNRTIHSNLTTKVIDATPDQELVQVVKDNLLSKMKKSMKNEDQVFSMLSEPRQAIYTIWQVEAEVNNGGFKQLFSSPALKFAVHAQKSFNSIRAPRFAKLLAEVVEKEENGQISDQFTSFDEAFFALYDQEDLQKLKIAYIRHNKNEFIDN</sequence>
<keyword evidence="3" id="KW-1185">Reference proteome</keyword>
<proteinExistence type="predicted"/>
<name>R9GYC8_9SPHI</name>
<feature type="domain" description="DNA mimic protein DMP19 C-terminal" evidence="1">
    <location>
        <begin position="70"/>
        <end position="166"/>
    </location>
</feature>
<evidence type="ECO:0000313" key="2">
    <source>
        <dbReference type="EMBL" id="EOR96510.1"/>
    </source>
</evidence>
<reference evidence="2 3" key="1">
    <citation type="journal article" date="2013" name="Genome Announc.">
        <title>Draft Genome Sequence of Arcticibacter svalbardensis Strain MN12-7T, a Member of the Family Sphingobacteriaceae Isolated from an Arctic Soil Sample.</title>
        <authorList>
            <person name="Shivaji S."/>
            <person name="Ara S."/>
            <person name="Prasad S."/>
            <person name="Manasa B.P."/>
            <person name="Begum Z."/>
            <person name="Singh A."/>
            <person name="Kumar Pinnaka A."/>
        </authorList>
    </citation>
    <scope>NUCLEOTIDE SEQUENCE [LARGE SCALE GENOMIC DNA]</scope>
    <source>
        <strain evidence="2 3">MN12-7</strain>
    </source>
</reference>
<accession>R9GYC8</accession>
<protein>
    <recommendedName>
        <fullName evidence="1">DNA mimic protein DMP19 C-terminal domain-containing protein</fullName>
    </recommendedName>
</protein>
<comment type="caution">
    <text evidence="2">The sequence shown here is derived from an EMBL/GenBank/DDBJ whole genome shotgun (WGS) entry which is preliminary data.</text>
</comment>
<organism evidence="2 3">
    <name type="scientific">Arcticibacter svalbardensis MN12-7</name>
    <dbReference type="NCBI Taxonomy" id="1150600"/>
    <lineage>
        <taxon>Bacteria</taxon>
        <taxon>Pseudomonadati</taxon>
        <taxon>Bacteroidota</taxon>
        <taxon>Sphingobacteriia</taxon>
        <taxon>Sphingobacteriales</taxon>
        <taxon>Sphingobacteriaceae</taxon>
        <taxon>Arcticibacter</taxon>
    </lineage>
</organism>
<gene>
    <name evidence="2" type="ORF">ADIARSV_0294</name>
</gene>